<proteinExistence type="predicted"/>
<dbReference type="EMBL" id="JALBCA010000031">
    <property type="protein sequence ID" value="KAI2388449.1"/>
    <property type="molecule type" value="Genomic_DNA"/>
</dbReference>
<protein>
    <submittedName>
        <fullName evidence="1">Uncharacterized protein</fullName>
    </submittedName>
</protein>
<sequence>MESSSWTLNTIDPSMISDLSGKLIPGEDNKGRDEQLTGLRIKGRANEFVESDDNDGEFVGSSRWNPKQPQRSQIRVGSGIGRGRNLDSNPNRQEINTSDKYVPHDYRRKYRDRDPYPNRNNRLRSLSPDIYPPRQRNGGRAPARSPPRGRGRPPPSSSRGGSNKNRRGPPGRGRGKSDNRDVYRPMPSDAKRAWDKHRL</sequence>
<organism evidence="1">
    <name type="scientific">Ophidiomyces ophidiicola</name>
    <dbReference type="NCBI Taxonomy" id="1387563"/>
    <lineage>
        <taxon>Eukaryota</taxon>
        <taxon>Fungi</taxon>
        <taxon>Dikarya</taxon>
        <taxon>Ascomycota</taxon>
        <taxon>Pezizomycotina</taxon>
        <taxon>Eurotiomycetes</taxon>
        <taxon>Eurotiomycetidae</taxon>
        <taxon>Onygenales</taxon>
        <taxon>Onygenaceae</taxon>
        <taxon>Ophidiomyces</taxon>
    </lineage>
</organism>
<gene>
    <name evidence="1" type="ORF">LOY88_002645</name>
</gene>
<evidence type="ECO:0000313" key="1">
    <source>
        <dbReference type="EMBL" id="KAI2388449.1"/>
    </source>
</evidence>
<reference evidence="1" key="1">
    <citation type="journal article" date="2022" name="bioRxiv">
        <title>Population genetic analysis of Ophidiomyces ophidiicola, the causative agent of snake fungal disease, indicates recent introductions to the USA.</title>
        <authorList>
            <person name="Ladner J.T."/>
            <person name="Palmer J.M."/>
            <person name="Ettinger C.L."/>
            <person name="Stajich J.E."/>
            <person name="Farrell T.M."/>
            <person name="Glorioso B.M."/>
            <person name="Lawson B."/>
            <person name="Price S.J."/>
            <person name="Stengle A.G."/>
            <person name="Grear D.A."/>
            <person name="Lorch J.M."/>
        </authorList>
    </citation>
    <scope>NUCLEOTIDE SEQUENCE</scope>
    <source>
        <strain evidence="1">NWHC 24266-5</strain>
    </source>
</reference>
<name>A0ACB8UYT3_9EURO</name>
<comment type="caution">
    <text evidence="1">The sequence shown here is derived from an EMBL/GenBank/DDBJ whole genome shotgun (WGS) entry which is preliminary data.</text>
</comment>
<accession>A0ACB8UYT3</accession>